<sequence length="276" mass="30748">MTSSSMTIAELRPVRVAYPGSAEALTLMRILIDTGEKDKPEFISNLKKVFQEKGISLEAVLITHWHRDHCGGITDVFEGLNLDHSIPVNKFPRKPFTEESIGGPLKYTYIKDGDTLRTEGATLRSIYTPGHTDDHMVLYMEEENAVFSGDCILGEGTAVFEDLHTYMKSLDKIISLSPSTIYPGHGPVVTDAVPKVRMYIDHRNHREAQILGALQTNHGKMTAMDIVKVVYKDTPEHLHIAAASNVHHHLTKLVKEGKIDADGDVSSMDCKWQSKL</sequence>
<dbReference type="InterPro" id="IPR036388">
    <property type="entry name" value="WH-like_DNA-bd_sf"/>
</dbReference>
<comment type="similarity">
    <text evidence="1">Belongs to the metallo-beta-lactamase superfamily. Glyoxalase II family.</text>
</comment>
<evidence type="ECO:0000256" key="3">
    <source>
        <dbReference type="ARBA" id="ARBA00022801"/>
    </source>
</evidence>
<dbReference type="GO" id="GO:0005759">
    <property type="term" value="C:mitochondrial matrix"/>
    <property type="evidence" value="ECO:0007669"/>
    <property type="project" value="TreeGrafter"/>
</dbReference>
<gene>
    <name evidence="6" type="ORF">BSL78_24307</name>
</gene>
<dbReference type="SUPFAM" id="SSF56281">
    <property type="entry name" value="Metallo-hydrolase/oxidoreductase"/>
    <property type="match status" value="1"/>
</dbReference>
<dbReference type="InterPro" id="IPR041516">
    <property type="entry name" value="LACTB2_WH"/>
</dbReference>
<dbReference type="Pfam" id="PF00753">
    <property type="entry name" value="Lactamase_B"/>
    <property type="match status" value="1"/>
</dbReference>
<dbReference type="GO" id="GO:0046872">
    <property type="term" value="F:metal ion binding"/>
    <property type="evidence" value="ECO:0007669"/>
    <property type="project" value="UniProtKB-KW"/>
</dbReference>
<dbReference type="SMART" id="SM00849">
    <property type="entry name" value="Lactamase_B"/>
    <property type="match status" value="1"/>
</dbReference>
<organism evidence="6 7">
    <name type="scientific">Stichopus japonicus</name>
    <name type="common">Sea cucumber</name>
    <dbReference type="NCBI Taxonomy" id="307972"/>
    <lineage>
        <taxon>Eukaryota</taxon>
        <taxon>Metazoa</taxon>
        <taxon>Echinodermata</taxon>
        <taxon>Eleutherozoa</taxon>
        <taxon>Echinozoa</taxon>
        <taxon>Holothuroidea</taxon>
        <taxon>Aspidochirotacea</taxon>
        <taxon>Aspidochirotida</taxon>
        <taxon>Stichopodidae</taxon>
        <taxon>Apostichopus</taxon>
    </lineage>
</organism>
<dbReference type="FunFam" id="3.60.15.10:FF:000041">
    <property type="entry name" value="Metallo-beta-lactamase domain protein"/>
    <property type="match status" value="1"/>
</dbReference>
<evidence type="ECO:0000259" key="5">
    <source>
        <dbReference type="SMART" id="SM00849"/>
    </source>
</evidence>
<dbReference type="AlphaFoldDB" id="A0A2G8JT33"/>
<dbReference type="InterPro" id="IPR050662">
    <property type="entry name" value="Sec-metab_biosynth-thioest"/>
</dbReference>
<dbReference type="FunFam" id="1.10.10.10:FF:000328">
    <property type="entry name" value="Lactamase beta 2"/>
    <property type="match status" value="1"/>
</dbReference>
<feature type="domain" description="Metallo-beta-lactamase" evidence="5">
    <location>
        <begin position="19"/>
        <end position="185"/>
    </location>
</feature>
<evidence type="ECO:0000256" key="4">
    <source>
        <dbReference type="ARBA" id="ARBA00022833"/>
    </source>
</evidence>
<evidence type="ECO:0000256" key="2">
    <source>
        <dbReference type="ARBA" id="ARBA00022723"/>
    </source>
</evidence>
<evidence type="ECO:0000256" key="1">
    <source>
        <dbReference type="ARBA" id="ARBA00006759"/>
    </source>
</evidence>
<accession>A0A2G8JT33</accession>
<dbReference type="GO" id="GO:0003727">
    <property type="term" value="F:single-stranded RNA binding"/>
    <property type="evidence" value="ECO:0007669"/>
    <property type="project" value="TreeGrafter"/>
</dbReference>
<keyword evidence="4" id="KW-0862">Zinc</keyword>
<dbReference type="Gene3D" id="3.60.15.10">
    <property type="entry name" value="Ribonuclease Z/Hydroxyacylglutathione hydrolase-like"/>
    <property type="match status" value="1"/>
</dbReference>
<proteinExistence type="inferred from homology"/>
<dbReference type="CDD" id="cd07722">
    <property type="entry name" value="LACTB2-like_MBL-fold"/>
    <property type="match status" value="1"/>
</dbReference>
<dbReference type="STRING" id="307972.A0A2G8JT33"/>
<dbReference type="InterPro" id="IPR036866">
    <property type="entry name" value="RibonucZ/Hydroxyglut_hydro"/>
</dbReference>
<dbReference type="InterPro" id="IPR001279">
    <property type="entry name" value="Metallo-B-lactamas"/>
</dbReference>
<dbReference type="Proteomes" id="UP000230750">
    <property type="component" value="Unassembled WGS sequence"/>
</dbReference>
<dbReference type="GO" id="GO:0004521">
    <property type="term" value="F:RNA endonuclease activity"/>
    <property type="evidence" value="ECO:0007669"/>
    <property type="project" value="TreeGrafter"/>
</dbReference>
<dbReference type="Gene3D" id="1.10.10.10">
    <property type="entry name" value="Winged helix-like DNA-binding domain superfamily/Winged helix DNA-binding domain"/>
    <property type="match status" value="1"/>
</dbReference>
<dbReference type="Pfam" id="PF17778">
    <property type="entry name" value="WHD_BLACT"/>
    <property type="match status" value="1"/>
</dbReference>
<reference evidence="6 7" key="1">
    <citation type="journal article" date="2017" name="PLoS Biol.">
        <title>The sea cucumber genome provides insights into morphological evolution and visceral regeneration.</title>
        <authorList>
            <person name="Zhang X."/>
            <person name="Sun L."/>
            <person name="Yuan J."/>
            <person name="Sun Y."/>
            <person name="Gao Y."/>
            <person name="Zhang L."/>
            <person name="Li S."/>
            <person name="Dai H."/>
            <person name="Hamel J.F."/>
            <person name="Liu C."/>
            <person name="Yu Y."/>
            <person name="Liu S."/>
            <person name="Lin W."/>
            <person name="Guo K."/>
            <person name="Jin S."/>
            <person name="Xu P."/>
            <person name="Storey K.B."/>
            <person name="Huan P."/>
            <person name="Zhang T."/>
            <person name="Zhou Y."/>
            <person name="Zhang J."/>
            <person name="Lin C."/>
            <person name="Li X."/>
            <person name="Xing L."/>
            <person name="Huo D."/>
            <person name="Sun M."/>
            <person name="Wang L."/>
            <person name="Mercier A."/>
            <person name="Li F."/>
            <person name="Yang H."/>
            <person name="Xiang J."/>
        </authorList>
    </citation>
    <scope>NUCLEOTIDE SEQUENCE [LARGE SCALE GENOMIC DNA]</scope>
    <source>
        <strain evidence="6">Shaxun</strain>
        <tissue evidence="6">Muscle</tissue>
    </source>
</reference>
<dbReference type="GO" id="GO:0016787">
    <property type="term" value="F:hydrolase activity"/>
    <property type="evidence" value="ECO:0007669"/>
    <property type="project" value="UniProtKB-KW"/>
</dbReference>
<comment type="caution">
    <text evidence="6">The sequence shown here is derived from an EMBL/GenBank/DDBJ whole genome shotgun (WGS) entry which is preliminary data.</text>
</comment>
<keyword evidence="2" id="KW-0479">Metal-binding</keyword>
<dbReference type="EMBL" id="MRZV01001306">
    <property type="protein sequence ID" value="PIK38869.1"/>
    <property type="molecule type" value="Genomic_DNA"/>
</dbReference>
<evidence type="ECO:0000313" key="6">
    <source>
        <dbReference type="EMBL" id="PIK38869.1"/>
    </source>
</evidence>
<dbReference type="PANTHER" id="PTHR23131:SF0">
    <property type="entry name" value="ENDORIBONUCLEASE LACTB2"/>
    <property type="match status" value="1"/>
</dbReference>
<name>A0A2G8JT33_STIJA</name>
<protein>
    <submittedName>
        <fullName evidence="6">Putative beta-lactamase-like protein 2 isoform X3</fullName>
    </submittedName>
</protein>
<dbReference type="InterPro" id="IPR047921">
    <property type="entry name" value="LACTB2-like_MBL-fold"/>
</dbReference>
<dbReference type="PANTHER" id="PTHR23131">
    <property type="entry name" value="ENDORIBONUCLEASE LACTB2"/>
    <property type="match status" value="1"/>
</dbReference>
<evidence type="ECO:0000313" key="7">
    <source>
        <dbReference type="Proteomes" id="UP000230750"/>
    </source>
</evidence>
<keyword evidence="3" id="KW-0378">Hydrolase</keyword>
<dbReference type="OrthoDB" id="17458at2759"/>
<keyword evidence="7" id="KW-1185">Reference proteome</keyword>